<accession>A0A2K1YXB9</accession>
<keyword evidence="2" id="KW-1185">Reference proteome</keyword>
<gene>
    <name evidence="1" type="ORF">POPTR_010G201800</name>
</gene>
<evidence type="ECO:0000313" key="2">
    <source>
        <dbReference type="Proteomes" id="UP000006729"/>
    </source>
</evidence>
<sequence length="68" mass="7987">MFIETVVSVKKERVLVPIKSLQGKVDNPLHHLAPTIELQSMLQILSFQPDRSTQNNSHYYIWHEQFPE</sequence>
<evidence type="ECO:0000313" key="1">
    <source>
        <dbReference type="EMBL" id="PNT17663.1"/>
    </source>
</evidence>
<dbReference type="AlphaFoldDB" id="A0A2K1YXB9"/>
<name>A0A2K1YXB9_POPTR</name>
<organism evidence="1 2">
    <name type="scientific">Populus trichocarpa</name>
    <name type="common">Western balsam poplar</name>
    <name type="synonym">Populus balsamifera subsp. trichocarpa</name>
    <dbReference type="NCBI Taxonomy" id="3694"/>
    <lineage>
        <taxon>Eukaryota</taxon>
        <taxon>Viridiplantae</taxon>
        <taxon>Streptophyta</taxon>
        <taxon>Embryophyta</taxon>
        <taxon>Tracheophyta</taxon>
        <taxon>Spermatophyta</taxon>
        <taxon>Magnoliopsida</taxon>
        <taxon>eudicotyledons</taxon>
        <taxon>Gunneridae</taxon>
        <taxon>Pentapetalae</taxon>
        <taxon>rosids</taxon>
        <taxon>fabids</taxon>
        <taxon>Malpighiales</taxon>
        <taxon>Salicaceae</taxon>
        <taxon>Saliceae</taxon>
        <taxon>Populus</taxon>
    </lineage>
</organism>
<dbReference type="EMBL" id="CM009299">
    <property type="protein sequence ID" value="PNT17663.1"/>
    <property type="molecule type" value="Genomic_DNA"/>
</dbReference>
<dbReference type="Proteomes" id="UP000006729">
    <property type="component" value="Chromosome 10"/>
</dbReference>
<reference evidence="1 2" key="1">
    <citation type="journal article" date="2006" name="Science">
        <title>The genome of black cottonwood, Populus trichocarpa (Torr. &amp; Gray).</title>
        <authorList>
            <person name="Tuskan G.A."/>
            <person name="Difazio S."/>
            <person name="Jansson S."/>
            <person name="Bohlmann J."/>
            <person name="Grigoriev I."/>
            <person name="Hellsten U."/>
            <person name="Putnam N."/>
            <person name="Ralph S."/>
            <person name="Rombauts S."/>
            <person name="Salamov A."/>
            <person name="Schein J."/>
            <person name="Sterck L."/>
            <person name="Aerts A."/>
            <person name="Bhalerao R.R."/>
            <person name="Bhalerao R.P."/>
            <person name="Blaudez D."/>
            <person name="Boerjan W."/>
            <person name="Brun A."/>
            <person name="Brunner A."/>
            <person name="Busov V."/>
            <person name="Campbell M."/>
            <person name="Carlson J."/>
            <person name="Chalot M."/>
            <person name="Chapman J."/>
            <person name="Chen G.L."/>
            <person name="Cooper D."/>
            <person name="Coutinho P.M."/>
            <person name="Couturier J."/>
            <person name="Covert S."/>
            <person name="Cronk Q."/>
            <person name="Cunningham R."/>
            <person name="Davis J."/>
            <person name="Degroeve S."/>
            <person name="Dejardin A."/>
            <person name="Depamphilis C."/>
            <person name="Detter J."/>
            <person name="Dirks B."/>
            <person name="Dubchak I."/>
            <person name="Duplessis S."/>
            <person name="Ehlting J."/>
            <person name="Ellis B."/>
            <person name="Gendler K."/>
            <person name="Goodstein D."/>
            <person name="Gribskov M."/>
            <person name="Grimwood J."/>
            <person name="Groover A."/>
            <person name="Gunter L."/>
            <person name="Hamberger B."/>
            <person name="Heinze B."/>
            <person name="Helariutta Y."/>
            <person name="Henrissat B."/>
            <person name="Holligan D."/>
            <person name="Holt R."/>
            <person name="Huang W."/>
            <person name="Islam-Faridi N."/>
            <person name="Jones S."/>
            <person name="Jones-Rhoades M."/>
            <person name="Jorgensen R."/>
            <person name="Joshi C."/>
            <person name="Kangasjarvi J."/>
            <person name="Karlsson J."/>
            <person name="Kelleher C."/>
            <person name="Kirkpatrick R."/>
            <person name="Kirst M."/>
            <person name="Kohler A."/>
            <person name="Kalluri U."/>
            <person name="Larimer F."/>
            <person name="Leebens-Mack J."/>
            <person name="Leple J.C."/>
            <person name="Locascio P."/>
            <person name="Lou Y."/>
            <person name="Lucas S."/>
            <person name="Martin F."/>
            <person name="Montanini B."/>
            <person name="Napoli C."/>
            <person name="Nelson D.R."/>
            <person name="Nelson C."/>
            <person name="Nieminen K."/>
            <person name="Nilsson O."/>
            <person name="Pereda V."/>
            <person name="Peter G."/>
            <person name="Philippe R."/>
            <person name="Pilate G."/>
            <person name="Poliakov A."/>
            <person name="Razumovskaya J."/>
            <person name="Richardson P."/>
            <person name="Rinaldi C."/>
            <person name="Ritland K."/>
            <person name="Rouze P."/>
            <person name="Ryaboy D."/>
            <person name="Schmutz J."/>
            <person name="Schrader J."/>
            <person name="Segerman B."/>
            <person name="Shin H."/>
            <person name="Siddiqui A."/>
            <person name="Sterky F."/>
            <person name="Terry A."/>
            <person name="Tsai C.J."/>
            <person name="Uberbacher E."/>
            <person name="Unneberg P."/>
            <person name="Vahala J."/>
            <person name="Wall K."/>
            <person name="Wessler S."/>
            <person name="Yang G."/>
            <person name="Yin T."/>
            <person name="Douglas C."/>
            <person name="Marra M."/>
            <person name="Sandberg G."/>
            <person name="Van de Peer Y."/>
            <person name="Rokhsar D."/>
        </authorList>
    </citation>
    <scope>NUCLEOTIDE SEQUENCE [LARGE SCALE GENOMIC DNA]</scope>
    <source>
        <strain evidence="2">cv. Nisqually</strain>
    </source>
</reference>
<dbReference type="InParanoid" id="A0A2K1YXB9"/>
<protein>
    <submittedName>
        <fullName evidence="1">Uncharacterized protein</fullName>
    </submittedName>
</protein>
<proteinExistence type="predicted"/>